<name>A0ABQ9JJH4_9CUCU</name>
<keyword evidence="2" id="KW-1185">Reference proteome</keyword>
<protein>
    <submittedName>
        <fullName evidence="1">Uncharacterized protein</fullName>
    </submittedName>
</protein>
<dbReference type="EMBL" id="JAPWTJ010000450">
    <property type="protein sequence ID" value="KAJ8978334.1"/>
    <property type="molecule type" value="Genomic_DNA"/>
</dbReference>
<reference evidence="1" key="1">
    <citation type="journal article" date="2023" name="Insect Mol. Biol.">
        <title>Genome sequencing provides insights into the evolution of gene families encoding plant cell wall-degrading enzymes in longhorned beetles.</title>
        <authorList>
            <person name="Shin N.R."/>
            <person name="Okamura Y."/>
            <person name="Kirsch R."/>
            <person name="Pauchet Y."/>
        </authorList>
    </citation>
    <scope>NUCLEOTIDE SEQUENCE</scope>
    <source>
        <strain evidence="1">MMC_N1</strain>
    </source>
</reference>
<comment type="caution">
    <text evidence="1">The sequence shown here is derived from an EMBL/GenBank/DDBJ whole genome shotgun (WGS) entry which is preliminary data.</text>
</comment>
<accession>A0ABQ9JJH4</accession>
<gene>
    <name evidence="1" type="ORF">NQ317_011185</name>
</gene>
<evidence type="ECO:0000313" key="1">
    <source>
        <dbReference type="EMBL" id="KAJ8978334.1"/>
    </source>
</evidence>
<evidence type="ECO:0000313" key="2">
    <source>
        <dbReference type="Proteomes" id="UP001162164"/>
    </source>
</evidence>
<organism evidence="1 2">
    <name type="scientific">Molorchus minor</name>
    <dbReference type="NCBI Taxonomy" id="1323400"/>
    <lineage>
        <taxon>Eukaryota</taxon>
        <taxon>Metazoa</taxon>
        <taxon>Ecdysozoa</taxon>
        <taxon>Arthropoda</taxon>
        <taxon>Hexapoda</taxon>
        <taxon>Insecta</taxon>
        <taxon>Pterygota</taxon>
        <taxon>Neoptera</taxon>
        <taxon>Endopterygota</taxon>
        <taxon>Coleoptera</taxon>
        <taxon>Polyphaga</taxon>
        <taxon>Cucujiformia</taxon>
        <taxon>Chrysomeloidea</taxon>
        <taxon>Cerambycidae</taxon>
        <taxon>Lamiinae</taxon>
        <taxon>Monochamini</taxon>
        <taxon>Molorchus</taxon>
    </lineage>
</organism>
<proteinExistence type="predicted"/>
<dbReference type="Proteomes" id="UP001162164">
    <property type="component" value="Unassembled WGS sequence"/>
</dbReference>
<sequence length="67" mass="7878">MDEKLMSYYGIIRDNTDYQCTIQPVRINILGKMPTDIARFLKFPNSELLFKIVNPLVNRTLFPSDIR</sequence>